<keyword evidence="5" id="KW-0804">Transcription</keyword>
<dbReference type="PROSITE" id="PS50090">
    <property type="entry name" value="MYB_LIKE"/>
    <property type="match status" value="1"/>
</dbReference>
<protein>
    <submittedName>
        <fullName evidence="9">Transcription factor LAF1</fullName>
    </submittedName>
</protein>
<evidence type="ECO:0000313" key="10">
    <source>
        <dbReference type="Proteomes" id="UP001418222"/>
    </source>
</evidence>
<evidence type="ECO:0000256" key="3">
    <source>
        <dbReference type="ARBA" id="ARBA00023015"/>
    </source>
</evidence>
<keyword evidence="6" id="KW-0539">Nucleus</keyword>
<evidence type="ECO:0000259" key="7">
    <source>
        <dbReference type="PROSITE" id="PS50090"/>
    </source>
</evidence>
<dbReference type="Pfam" id="PF00249">
    <property type="entry name" value="Myb_DNA-binding"/>
    <property type="match status" value="1"/>
</dbReference>
<keyword evidence="4" id="KW-0238">DNA-binding</keyword>
<keyword evidence="2" id="KW-0677">Repeat</keyword>
<keyword evidence="10" id="KW-1185">Reference proteome</keyword>
<accession>A0AAP0G437</accession>
<dbReference type="SUPFAM" id="SSF46689">
    <property type="entry name" value="Homeodomain-like"/>
    <property type="match status" value="1"/>
</dbReference>
<evidence type="ECO:0000259" key="8">
    <source>
        <dbReference type="PROSITE" id="PS51294"/>
    </source>
</evidence>
<comment type="subcellular location">
    <subcellularLocation>
        <location evidence="1">Nucleus</location>
    </subcellularLocation>
</comment>
<dbReference type="EMBL" id="JBBWWQ010000011">
    <property type="protein sequence ID" value="KAK8936330.1"/>
    <property type="molecule type" value="Genomic_DNA"/>
</dbReference>
<dbReference type="Gene3D" id="1.10.10.60">
    <property type="entry name" value="Homeodomain-like"/>
    <property type="match status" value="1"/>
</dbReference>
<proteinExistence type="predicted"/>
<evidence type="ECO:0000256" key="6">
    <source>
        <dbReference type="ARBA" id="ARBA00023242"/>
    </source>
</evidence>
<comment type="caution">
    <text evidence="9">The sequence shown here is derived from an EMBL/GenBank/DDBJ whole genome shotgun (WGS) entry which is preliminary data.</text>
</comment>
<gene>
    <name evidence="9" type="primary">LAF1</name>
    <name evidence="9" type="ORF">KSP39_PZI013307</name>
</gene>
<dbReference type="PROSITE" id="PS51294">
    <property type="entry name" value="HTH_MYB"/>
    <property type="match status" value="1"/>
</dbReference>
<reference evidence="9 10" key="1">
    <citation type="journal article" date="2022" name="Nat. Plants">
        <title>Genomes of leafy and leafless Platanthera orchids illuminate the evolution of mycoheterotrophy.</title>
        <authorList>
            <person name="Li M.H."/>
            <person name="Liu K.W."/>
            <person name="Li Z."/>
            <person name="Lu H.C."/>
            <person name="Ye Q.L."/>
            <person name="Zhang D."/>
            <person name="Wang J.Y."/>
            <person name="Li Y.F."/>
            <person name="Zhong Z.M."/>
            <person name="Liu X."/>
            <person name="Yu X."/>
            <person name="Liu D.K."/>
            <person name="Tu X.D."/>
            <person name="Liu B."/>
            <person name="Hao Y."/>
            <person name="Liao X.Y."/>
            <person name="Jiang Y.T."/>
            <person name="Sun W.H."/>
            <person name="Chen J."/>
            <person name="Chen Y.Q."/>
            <person name="Ai Y."/>
            <person name="Zhai J.W."/>
            <person name="Wu S.S."/>
            <person name="Zhou Z."/>
            <person name="Hsiao Y.Y."/>
            <person name="Wu W.L."/>
            <person name="Chen Y.Y."/>
            <person name="Lin Y.F."/>
            <person name="Hsu J.L."/>
            <person name="Li C.Y."/>
            <person name="Wang Z.W."/>
            <person name="Zhao X."/>
            <person name="Zhong W.Y."/>
            <person name="Ma X.K."/>
            <person name="Ma L."/>
            <person name="Huang J."/>
            <person name="Chen G.Z."/>
            <person name="Huang M.Z."/>
            <person name="Huang L."/>
            <person name="Peng D.H."/>
            <person name="Luo Y.B."/>
            <person name="Zou S.Q."/>
            <person name="Chen S.P."/>
            <person name="Lan S."/>
            <person name="Tsai W.C."/>
            <person name="Van de Peer Y."/>
            <person name="Liu Z.J."/>
        </authorList>
    </citation>
    <scope>NUCLEOTIDE SEQUENCE [LARGE SCALE GENOMIC DNA]</scope>
    <source>
        <strain evidence="9">Lor287</strain>
    </source>
</reference>
<name>A0AAP0G437_9ASPA</name>
<evidence type="ECO:0000256" key="5">
    <source>
        <dbReference type="ARBA" id="ARBA00023163"/>
    </source>
</evidence>
<dbReference type="InterPro" id="IPR009057">
    <property type="entry name" value="Homeodomain-like_sf"/>
</dbReference>
<dbReference type="SMART" id="SM00717">
    <property type="entry name" value="SANT"/>
    <property type="match status" value="1"/>
</dbReference>
<dbReference type="PANTHER" id="PTHR47997:SF11">
    <property type="entry name" value="TRANSCRIPTION FACTOR LAF1"/>
    <property type="match status" value="1"/>
</dbReference>
<dbReference type="GO" id="GO:0005634">
    <property type="term" value="C:nucleus"/>
    <property type="evidence" value="ECO:0007669"/>
    <property type="project" value="UniProtKB-SubCell"/>
</dbReference>
<evidence type="ECO:0000256" key="4">
    <source>
        <dbReference type="ARBA" id="ARBA00023125"/>
    </source>
</evidence>
<dbReference type="InterPro" id="IPR051953">
    <property type="entry name" value="Plant_SW-associated_TFs"/>
</dbReference>
<dbReference type="Proteomes" id="UP001418222">
    <property type="component" value="Unassembled WGS sequence"/>
</dbReference>
<dbReference type="CDD" id="cd00167">
    <property type="entry name" value="SANT"/>
    <property type="match status" value="1"/>
</dbReference>
<dbReference type="InterPro" id="IPR001005">
    <property type="entry name" value="SANT/Myb"/>
</dbReference>
<organism evidence="9 10">
    <name type="scientific">Platanthera zijinensis</name>
    <dbReference type="NCBI Taxonomy" id="2320716"/>
    <lineage>
        <taxon>Eukaryota</taxon>
        <taxon>Viridiplantae</taxon>
        <taxon>Streptophyta</taxon>
        <taxon>Embryophyta</taxon>
        <taxon>Tracheophyta</taxon>
        <taxon>Spermatophyta</taxon>
        <taxon>Magnoliopsida</taxon>
        <taxon>Liliopsida</taxon>
        <taxon>Asparagales</taxon>
        <taxon>Orchidaceae</taxon>
        <taxon>Orchidoideae</taxon>
        <taxon>Orchideae</taxon>
        <taxon>Orchidinae</taxon>
        <taxon>Platanthera</taxon>
    </lineage>
</organism>
<dbReference type="GO" id="GO:0003677">
    <property type="term" value="F:DNA binding"/>
    <property type="evidence" value="ECO:0007669"/>
    <property type="project" value="UniProtKB-KW"/>
</dbReference>
<dbReference type="AlphaFoldDB" id="A0AAP0G437"/>
<evidence type="ECO:0000256" key="2">
    <source>
        <dbReference type="ARBA" id="ARBA00022737"/>
    </source>
</evidence>
<sequence>MDKLSKAGLKRGIFTPEEERIVMTLHAKLGNKWSRIAMHLPGRTDNEIKNYWNSYLKKKVLDHSSRGDPNDVLKEVQNSINQDTAPEGFHLHEMSKDKISTSPTGAVDDGSFKSTFPKVLFAEWLSSEEMGGDGFDDVSFFEDQMQSLNMLIGDMDMSFECMHGFELVKSILPEL</sequence>
<feature type="domain" description="Myb-like" evidence="7">
    <location>
        <begin position="6"/>
        <end position="56"/>
    </location>
</feature>
<keyword evidence="3" id="KW-0805">Transcription regulation</keyword>
<feature type="domain" description="HTH myb-type" evidence="8">
    <location>
        <begin position="6"/>
        <end position="60"/>
    </location>
</feature>
<dbReference type="PANTHER" id="PTHR47997">
    <property type="entry name" value="MYB DOMAIN PROTEIN 55"/>
    <property type="match status" value="1"/>
</dbReference>
<evidence type="ECO:0000313" key="9">
    <source>
        <dbReference type="EMBL" id="KAK8936330.1"/>
    </source>
</evidence>
<evidence type="ECO:0000256" key="1">
    <source>
        <dbReference type="ARBA" id="ARBA00004123"/>
    </source>
</evidence>
<dbReference type="InterPro" id="IPR017930">
    <property type="entry name" value="Myb_dom"/>
</dbReference>